<keyword evidence="3" id="KW-1185">Reference proteome</keyword>
<accession>A0AAD7EAY4</accession>
<gene>
    <name evidence="2" type="ORF">DFH08DRAFT_899855</name>
</gene>
<evidence type="ECO:0008006" key="4">
    <source>
        <dbReference type="Google" id="ProtNLM"/>
    </source>
</evidence>
<organism evidence="2 3">
    <name type="scientific">Mycena albidolilacea</name>
    <dbReference type="NCBI Taxonomy" id="1033008"/>
    <lineage>
        <taxon>Eukaryota</taxon>
        <taxon>Fungi</taxon>
        <taxon>Dikarya</taxon>
        <taxon>Basidiomycota</taxon>
        <taxon>Agaricomycotina</taxon>
        <taxon>Agaricomycetes</taxon>
        <taxon>Agaricomycetidae</taxon>
        <taxon>Agaricales</taxon>
        <taxon>Marasmiineae</taxon>
        <taxon>Mycenaceae</taxon>
        <taxon>Mycena</taxon>
    </lineage>
</organism>
<dbReference type="Proteomes" id="UP001218218">
    <property type="component" value="Unassembled WGS sequence"/>
</dbReference>
<comment type="caution">
    <text evidence="2">The sequence shown here is derived from an EMBL/GenBank/DDBJ whole genome shotgun (WGS) entry which is preliminary data.</text>
</comment>
<evidence type="ECO:0000313" key="3">
    <source>
        <dbReference type="Proteomes" id="UP001218218"/>
    </source>
</evidence>
<proteinExistence type="predicted"/>
<feature type="chain" id="PRO_5042065075" description="Secreted protein" evidence="1">
    <location>
        <begin position="24"/>
        <end position="93"/>
    </location>
</feature>
<dbReference type="AlphaFoldDB" id="A0AAD7EAY4"/>
<feature type="non-terminal residue" evidence="2">
    <location>
        <position position="1"/>
    </location>
</feature>
<reference evidence="2" key="1">
    <citation type="submission" date="2023-03" db="EMBL/GenBank/DDBJ databases">
        <title>Massive genome expansion in bonnet fungi (Mycena s.s.) driven by repeated elements and novel gene families across ecological guilds.</title>
        <authorList>
            <consortium name="Lawrence Berkeley National Laboratory"/>
            <person name="Harder C.B."/>
            <person name="Miyauchi S."/>
            <person name="Viragh M."/>
            <person name="Kuo A."/>
            <person name="Thoen E."/>
            <person name="Andreopoulos B."/>
            <person name="Lu D."/>
            <person name="Skrede I."/>
            <person name="Drula E."/>
            <person name="Henrissat B."/>
            <person name="Morin E."/>
            <person name="Kohler A."/>
            <person name="Barry K."/>
            <person name="LaButti K."/>
            <person name="Morin E."/>
            <person name="Salamov A."/>
            <person name="Lipzen A."/>
            <person name="Mereny Z."/>
            <person name="Hegedus B."/>
            <person name="Baldrian P."/>
            <person name="Stursova M."/>
            <person name="Weitz H."/>
            <person name="Taylor A."/>
            <person name="Grigoriev I.V."/>
            <person name="Nagy L.G."/>
            <person name="Martin F."/>
            <person name="Kauserud H."/>
        </authorList>
    </citation>
    <scope>NUCLEOTIDE SEQUENCE</scope>
    <source>
        <strain evidence="2">CBHHK002</strain>
    </source>
</reference>
<evidence type="ECO:0000256" key="1">
    <source>
        <dbReference type="SAM" id="SignalP"/>
    </source>
</evidence>
<dbReference type="EMBL" id="JARIHO010000084">
    <property type="protein sequence ID" value="KAJ7308655.1"/>
    <property type="molecule type" value="Genomic_DNA"/>
</dbReference>
<keyword evidence="1" id="KW-0732">Signal</keyword>
<protein>
    <recommendedName>
        <fullName evidence="4">Secreted protein</fullName>
    </recommendedName>
</protein>
<feature type="signal peptide" evidence="1">
    <location>
        <begin position="1"/>
        <end position="23"/>
    </location>
</feature>
<name>A0AAD7EAY4_9AGAR</name>
<evidence type="ECO:0000313" key="2">
    <source>
        <dbReference type="EMBL" id="KAJ7308655.1"/>
    </source>
</evidence>
<sequence length="93" mass="9939">MPHRSLVTCHICLSLLFRHYTLAGHPRVPCGCLHCGCVLGLGISLAQPVHRSSAGPMLLHSSKPGKLGAWDGAGKCVEGSSWVNWPSTGYIDF</sequence>